<evidence type="ECO:0000256" key="8">
    <source>
        <dbReference type="ARBA" id="ARBA00023180"/>
    </source>
</evidence>
<dbReference type="GO" id="GO:0098552">
    <property type="term" value="C:side of membrane"/>
    <property type="evidence" value="ECO:0007669"/>
    <property type="project" value="UniProtKB-KW"/>
</dbReference>
<dbReference type="PANTHER" id="PTHR10822:SF29">
    <property type="entry name" value="DIVISION ABNORMALLY DELAYED PROTEIN"/>
    <property type="match status" value="1"/>
</dbReference>
<dbReference type="GO" id="GO:0009986">
    <property type="term" value="C:cell surface"/>
    <property type="evidence" value="ECO:0007669"/>
    <property type="project" value="TreeGrafter"/>
</dbReference>
<dbReference type="EMBL" id="JBBCAQ010000007">
    <property type="protein sequence ID" value="KAK7602943.1"/>
    <property type="molecule type" value="Genomic_DNA"/>
</dbReference>
<dbReference type="PANTHER" id="PTHR10822">
    <property type="entry name" value="GLYPICAN"/>
    <property type="match status" value="1"/>
</dbReference>
<gene>
    <name evidence="13" type="ORF">V9T40_006917</name>
</gene>
<evidence type="ECO:0000256" key="11">
    <source>
        <dbReference type="RuleBase" id="RU003518"/>
    </source>
</evidence>
<dbReference type="GO" id="GO:0016477">
    <property type="term" value="P:cell migration"/>
    <property type="evidence" value="ECO:0007669"/>
    <property type="project" value="TreeGrafter"/>
</dbReference>
<evidence type="ECO:0000313" key="14">
    <source>
        <dbReference type="Proteomes" id="UP001367676"/>
    </source>
</evidence>
<evidence type="ECO:0000256" key="9">
    <source>
        <dbReference type="ARBA" id="ARBA00023207"/>
    </source>
</evidence>
<keyword evidence="10 12" id="KW-0449">Lipoprotein</keyword>
<keyword evidence="8" id="KW-0325">Glycoprotein</keyword>
<comment type="subcellular location">
    <subcellularLocation>
        <location evidence="1 12">Cell membrane</location>
        <topology evidence="1 12">Lipid-anchor</topology>
        <topology evidence="1 12">GPI-anchor</topology>
    </subcellularLocation>
</comment>
<evidence type="ECO:0000256" key="5">
    <source>
        <dbReference type="ARBA" id="ARBA00022729"/>
    </source>
</evidence>
<dbReference type="InterPro" id="IPR001863">
    <property type="entry name" value="Glypican"/>
</dbReference>
<keyword evidence="7 12" id="KW-0472">Membrane</keyword>
<evidence type="ECO:0000256" key="6">
    <source>
        <dbReference type="ARBA" id="ARBA00022974"/>
    </source>
</evidence>
<accession>A0AAN9Y7K1</accession>
<keyword evidence="9 12" id="KW-0357">Heparan sulfate</keyword>
<dbReference type="AlphaFoldDB" id="A0AAN9Y7K1"/>
<dbReference type="Pfam" id="PF01153">
    <property type="entry name" value="Glypican"/>
    <property type="match status" value="1"/>
</dbReference>
<evidence type="ECO:0000256" key="2">
    <source>
        <dbReference type="ARBA" id="ARBA00010260"/>
    </source>
</evidence>
<dbReference type="GO" id="GO:1905475">
    <property type="term" value="P:regulation of protein localization to membrane"/>
    <property type="evidence" value="ECO:0007669"/>
    <property type="project" value="TreeGrafter"/>
</dbReference>
<sequence>MAKAESRTLRLFGQMFGQEAAVASDEHVRHFFGELVRRMRPDDGVGGGWQTDDGGGGGGTRFAGVTESFFARLFPHAYEATLERRQRLHAEYVDCLRTRMDAIFPATEAVRALERDVAATLEATRVLVAALELGARALNSSNVAALSEWAVEQPGCGDALPRLAYCGLCAGQAPKPCSGYCASAMRGCAAQLTAELDSHWSAYYEAMRKLVAVVNRGQSLVCLEDLLASLVSRIAEPMLTLSENSEHVHLKVCAAARSCKFEPRVGRQPSPPPWATLRALVRRRAAIFIWLYRRASSQLARRAFSRFRGCGGG</sequence>
<evidence type="ECO:0000256" key="4">
    <source>
        <dbReference type="ARBA" id="ARBA00022622"/>
    </source>
</evidence>
<comment type="function">
    <text evidence="12">Cell surface proteoglycan.</text>
</comment>
<proteinExistence type="inferred from homology"/>
<protein>
    <submittedName>
        <fullName evidence="13">Uncharacterized protein</fullName>
    </submittedName>
</protein>
<keyword evidence="4 12" id="KW-0336">GPI-anchor</keyword>
<dbReference type="GO" id="GO:0090263">
    <property type="term" value="P:positive regulation of canonical Wnt signaling pathway"/>
    <property type="evidence" value="ECO:0007669"/>
    <property type="project" value="TreeGrafter"/>
</dbReference>
<comment type="similarity">
    <text evidence="2 11">Belongs to the glypican family.</text>
</comment>
<dbReference type="GO" id="GO:0005576">
    <property type="term" value="C:extracellular region"/>
    <property type="evidence" value="ECO:0007669"/>
    <property type="project" value="TreeGrafter"/>
</dbReference>
<keyword evidence="6 12" id="KW-0654">Proteoglycan</keyword>
<keyword evidence="5" id="KW-0732">Signal</keyword>
<keyword evidence="14" id="KW-1185">Reference proteome</keyword>
<evidence type="ECO:0000256" key="7">
    <source>
        <dbReference type="ARBA" id="ARBA00023136"/>
    </source>
</evidence>
<evidence type="ECO:0000256" key="10">
    <source>
        <dbReference type="ARBA" id="ARBA00023288"/>
    </source>
</evidence>
<evidence type="ECO:0000256" key="1">
    <source>
        <dbReference type="ARBA" id="ARBA00004609"/>
    </source>
</evidence>
<name>A0AAN9Y7K1_9HEMI</name>
<organism evidence="13 14">
    <name type="scientific">Parthenolecanium corni</name>
    <dbReference type="NCBI Taxonomy" id="536013"/>
    <lineage>
        <taxon>Eukaryota</taxon>
        <taxon>Metazoa</taxon>
        <taxon>Ecdysozoa</taxon>
        <taxon>Arthropoda</taxon>
        <taxon>Hexapoda</taxon>
        <taxon>Insecta</taxon>
        <taxon>Pterygota</taxon>
        <taxon>Neoptera</taxon>
        <taxon>Paraneoptera</taxon>
        <taxon>Hemiptera</taxon>
        <taxon>Sternorrhyncha</taxon>
        <taxon>Coccoidea</taxon>
        <taxon>Coccidae</taxon>
        <taxon>Parthenolecanium</taxon>
    </lineage>
</organism>
<reference evidence="13 14" key="1">
    <citation type="submission" date="2024-03" db="EMBL/GenBank/DDBJ databases">
        <title>Adaptation during the transition from Ophiocordyceps entomopathogen to insect associate is accompanied by gene loss and intensified selection.</title>
        <authorList>
            <person name="Ward C.M."/>
            <person name="Onetto C.A."/>
            <person name="Borneman A.R."/>
        </authorList>
    </citation>
    <scope>NUCLEOTIDE SEQUENCE [LARGE SCALE GENOMIC DNA]</scope>
    <source>
        <strain evidence="13">AWRI1</strain>
        <tissue evidence="13">Single Adult Female</tissue>
    </source>
</reference>
<dbReference type="Proteomes" id="UP001367676">
    <property type="component" value="Unassembled WGS sequence"/>
</dbReference>
<dbReference type="GO" id="GO:0005886">
    <property type="term" value="C:plasma membrane"/>
    <property type="evidence" value="ECO:0007669"/>
    <property type="project" value="UniProtKB-SubCell"/>
</dbReference>
<evidence type="ECO:0000256" key="3">
    <source>
        <dbReference type="ARBA" id="ARBA00022475"/>
    </source>
</evidence>
<comment type="caution">
    <text evidence="13">The sequence shown here is derived from an EMBL/GenBank/DDBJ whole genome shotgun (WGS) entry which is preliminary data.</text>
</comment>
<keyword evidence="3" id="KW-1003">Cell membrane</keyword>
<evidence type="ECO:0000313" key="13">
    <source>
        <dbReference type="EMBL" id="KAK7602943.1"/>
    </source>
</evidence>
<evidence type="ECO:0000256" key="12">
    <source>
        <dbReference type="RuleBase" id="RU003519"/>
    </source>
</evidence>